<reference evidence="10 11" key="1">
    <citation type="submission" date="2018-06" db="EMBL/GenBank/DDBJ databases">
        <authorList>
            <consortium name="Pathogen Informatics"/>
            <person name="Doyle S."/>
        </authorList>
    </citation>
    <scope>NUCLEOTIDE SEQUENCE [LARGE SCALE GENOMIC DNA]</scope>
    <source>
        <strain evidence="10 11">NCTC10293</strain>
    </source>
</reference>
<evidence type="ECO:0000256" key="3">
    <source>
        <dbReference type="ARBA" id="ARBA00022694"/>
    </source>
</evidence>
<dbReference type="GO" id="GO:0002100">
    <property type="term" value="P:tRNA wobble adenosine to inosine editing"/>
    <property type="evidence" value="ECO:0007669"/>
    <property type="project" value="UniProtKB-UniRule"/>
</dbReference>
<feature type="binding site" evidence="8">
    <location>
        <position position="110"/>
    </location>
    <ligand>
        <name>Zn(2+)</name>
        <dbReference type="ChEBI" id="CHEBI:29105"/>
        <note>catalytic</note>
    </ligand>
</feature>
<evidence type="ECO:0000256" key="2">
    <source>
        <dbReference type="ARBA" id="ARBA00011738"/>
    </source>
</evidence>
<dbReference type="SUPFAM" id="SSF53927">
    <property type="entry name" value="Cytidine deaminase-like"/>
    <property type="match status" value="1"/>
</dbReference>
<dbReference type="Gene3D" id="3.40.140.10">
    <property type="entry name" value="Cytidine Deaminase, domain 2"/>
    <property type="match status" value="1"/>
</dbReference>
<evidence type="ECO:0000313" key="10">
    <source>
        <dbReference type="EMBL" id="STZ14817.1"/>
    </source>
</evidence>
<dbReference type="PANTHER" id="PTHR11079">
    <property type="entry name" value="CYTOSINE DEAMINASE FAMILY MEMBER"/>
    <property type="match status" value="1"/>
</dbReference>
<dbReference type="InterPro" id="IPR028883">
    <property type="entry name" value="tRNA_aden_deaminase"/>
</dbReference>
<comment type="catalytic activity">
    <reaction evidence="7 8">
        <text>adenosine(34) in tRNA + H2O + H(+) = inosine(34) in tRNA + NH4(+)</text>
        <dbReference type="Rhea" id="RHEA:43168"/>
        <dbReference type="Rhea" id="RHEA-COMP:10373"/>
        <dbReference type="Rhea" id="RHEA-COMP:10374"/>
        <dbReference type="ChEBI" id="CHEBI:15377"/>
        <dbReference type="ChEBI" id="CHEBI:15378"/>
        <dbReference type="ChEBI" id="CHEBI:28938"/>
        <dbReference type="ChEBI" id="CHEBI:74411"/>
        <dbReference type="ChEBI" id="CHEBI:82852"/>
        <dbReference type="EC" id="3.5.4.33"/>
    </reaction>
</comment>
<dbReference type="FunFam" id="3.40.140.10:FF:000005">
    <property type="entry name" value="tRNA-specific adenosine deaminase"/>
    <property type="match status" value="1"/>
</dbReference>
<gene>
    <name evidence="8 10" type="primary">tadA</name>
    <name evidence="10" type="ORF">NCTC10293_02416</name>
</gene>
<dbReference type="PANTHER" id="PTHR11079:SF202">
    <property type="entry name" value="TRNA-SPECIFIC ADENOSINE DEAMINASE"/>
    <property type="match status" value="1"/>
</dbReference>
<name>A0A378R9P3_9GAMM</name>
<feature type="binding site" evidence="8">
    <location>
        <position position="113"/>
    </location>
    <ligand>
        <name>Zn(2+)</name>
        <dbReference type="ChEBI" id="CHEBI:29105"/>
        <note>catalytic</note>
    </ligand>
</feature>
<evidence type="ECO:0000256" key="1">
    <source>
        <dbReference type="ARBA" id="ARBA00010669"/>
    </source>
</evidence>
<dbReference type="PROSITE" id="PS00903">
    <property type="entry name" value="CYT_DCMP_DEAMINASES_1"/>
    <property type="match status" value="1"/>
</dbReference>
<dbReference type="Proteomes" id="UP000255279">
    <property type="component" value="Unassembled WGS sequence"/>
</dbReference>
<dbReference type="PROSITE" id="PS51747">
    <property type="entry name" value="CYT_DCMP_DEAMINASES_2"/>
    <property type="match status" value="1"/>
</dbReference>
<comment type="similarity">
    <text evidence="1">Belongs to the cytidine and deoxycytidylate deaminase family. ADAT2 subfamily.</text>
</comment>
<keyword evidence="3 8" id="KW-0819">tRNA processing</keyword>
<dbReference type="InterPro" id="IPR002125">
    <property type="entry name" value="CMP_dCMP_dom"/>
</dbReference>
<dbReference type="InterPro" id="IPR016193">
    <property type="entry name" value="Cytidine_deaminase-like"/>
</dbReference>
<dbReference type="HAMAP" id="MF_00972">
    <property type="entry name" value="tRNA_aden_deaminase"/>
    <property type="match status" value="1"/>
</dbReference>
<evidence type="ECO:0000256" key="5">
    <source>
        <dbReference type="ARBA" id="ARBA00022801"/>
    </source>
</evidence>
<proteinExistence type="inferred from homology"/>
<dbReference type="Pfam" id="PF00383">
    <property type="entry name" value="dCMP_cyt_deam_1"/>
    <property type="match status" value="1"/>
</dbReference>
<dbReference type="CDD" id="cd01285">
    <property type="entry name" value="nucleoside_deaminase"/>
    <property type="match status" value="1"/>
</dbReference>
<sequence length="194" mass="21366">MDFIDNFCQYFNAPKRDAVYQAYKFWRSFDVAMMQRAMQLAKCGANQGEVPVGAVLTAGGRIIGEGFNCPISTSDPTAHAEIIAIRQACKGLDNYRLPADSTLYVTLEPCTMCFGVLVHSRVSRVVFGACEPKAGVMISQLNLSQMPFYNHALTVSEGLLACECSAMMSEFFKQRRAHKKAQKQANKAQNGGCQ</sequence>
<keyword evidence="6 8" id="KW-0862">Zinc</keyword>
<evidence type="ECO:0000256" key="6">
    <source>
        <dbReference type="ARBA" id="ARBA00022833"/>
    </source>
</evidence>
<protein>
    <recommendedName>
        <fullName evidence="8">tRNA-specific adenosine deaminase</fullName>
        <ecNumber evidence="8">3.5.4.33</ecNumber>
    </recommendedName>
</protein>
<dbReference type="NCBIfam" id="NF008113">
    <property type="entry name" value="PRK10860.1"/>
    <property type="match status" value="1"/>
</dbReference>
<organism evidence="10 11">
    <name type="scientific">Moraxella caviae</name>
    <dbReference type="NCBI Taxonomy" id="34060"/>
    <lineage>
        <taxon>Bacteria</taxon>
        <taxon>Pseudomonadati</taxon>
        <taxon>Pseudomonadota</taxon>
        <taxon>Gammaproteobacteria</taxon>
        <taxon>Moraxellales</taxon>
        <taxon>Moraxellaceae</taxon>
        <taxon>Moraxella</taxon>
    </lineage>
</organism>
<comment type="subunit">
    <text evidence="2 8">Homodimer.</text>
</comment>
<dbReference type="AlphaFoldDB" id="A0A378R9P3"/>
<accession>A0A378R9P3</accession>
<evidence type="ECO:0000256" key="7">
    <source>
        <dbReference type="ARBA" id="ARBA00048045"/>
    </source>
</evidence>
<dbReference type="GO" id="GO:0008270">
    <property type="term" value="F:zinc ion binding"/>
    <property type="evidence" value="ECO:0007669"/>
    <property type="project" value="UniProtKB-UniRule"/>
</dbReference>
<dbReference type="EC" id="3.5.4.33" evidence="8"/>
<feature type="active site" description="Proton donor" evidence="8">
    <location>
        <position position="81"/>
    </location>
</feature>
<comment type="cofactor">
    <cofactor evidence="8">
        <name>Zn(2+)</name>
        <dbReference type="ChEBI" id="CHEBI:29105"/>
    </cofactor>
    <text evidence="8">Binds 1 zinc ion per subunit.</text>
</comment>
<evidence type="ECO:0000256" key="4">
    <source>
        <dbReference type="ARBA" id="ARBA00022723"/>
    </source>
</evidence>
<evidence type="ECO:0000256" key="8">
    <source>
        <dbReference type="HAMAP-Rule" id="MF_00972"/>
    </source>
</evidence>
<dbReference type="InterPro" id="IPR016192">
    <property type="entry name" value="APOBEC/CMP_deaminase_Zn-bd"/>
</dbReference>
<keyword evidence="5 8" id="KW-0378">Hydrolase</keyword>
<dbReference type="GO" id="GO:0052717">
    <property type="term" value="F:tRNA-specific adenosine-34 deaminase activity"/>
    <property type="evidence" value="ECO:0007669"/>
    <property type="project" value="UniProtKB-UniRule"/>
</dbReference>
<evidence type="ECO:0000313" key="11">
    <source>
        <dbReference type="Proteomes" id="UP000255279"/>
    </source>
</evidence>
<dbReference type="EMBL" id="UGQE01000004">
    <property type="protein sequence ID" value="STZ14817.1"/>
    <property type="molecule type" value="Genomic_DNA"/>
</dbReference>
<keyword evidence="4 8" id="KW-0479">Metal-binding</keyword>
<evidence type="ECO:0000259" key="9">
    <source>
        <dbReference type="PROSITE" id="PS51747"/>
    </source>
</evidence>
<feature type="domain" description="CMP/dCMP-type deaminase" evidence="9">
    <location>
        <begin position="28"/>
        <end position="138"/>
    </location>
</feature>
<feature type="binding site" evidence="8">
    <location>
        <position position="79"/>
    </location>
    <ligand>
        <name>Zn(2+)</name>
        <dbReference type="ChEBI" id="CHEBI:29105"/>
        <note>catalytic</note>
    </ligand>
</feature>
<comment type="function">
    <text evidence="8">Catalyzes the deamination of adenosine to inosine at the wobble position 34 of tRNA(Arg2).</text>
</comment>